<organism evidence="1 2">
    <name type="scientific">Echinicola soli</name>
    <dbReference type="NCBI Taxonomy" id="2591634"/>
    <lineage>
        <taxon>Bacteria</taxon>
        <taxon>Pseudomonadati</taxon>
        <taxon>Bacteroidota</taxon>
        <taxon>Cytophagia</taxon>
        <taxon>Cytophagales</taxon>
        <taxon>Cyclobacteriaceae</taxon>
        <taxon>Echinicola</taxon>
    </lineage>
</organism>
<reference evidence="1 2" key="1">
    <citation type="submission" date="2019-06" db="EMBL/GenBank/DDBJ databases">
        <title>Echinicola alkalisoli sp. nov. isolated from saline soil.</title>
        <authorList>
            <person name="Sun J.-Q."/>
            <person name="Xu L."/>
        </authorList>
    </citation>
    <scope>NUCLEOTIDE SEQUENCE [LARGE SCALE GENOMIC DNA]</scope>
    <source>
        <strain evidence="1 2">LN3S3</strain>
    </source>
</reference>
<keyword evidence="2" id="KW-1185">Reference proteome</keyword>
<accession>A0A514CHB0</accession>
<evidence type="ECO:0000313" key="2">
    <source>
        <dbReference type="Proteomes" id="UP000316614"/>
    </source>
</evidence>
<dbReference type="EMBL" id="CP041253">
    <property type="protein sequence ID" value="QDH79196.1"/>
    <property type="molecule type" value="Genomic_DNA"/>
</dbReference>
<name>A0A514CHB0_9BACT</name>
<gene>
    <name evidence="1" type="ORF">FKX85_09195</name>
</gene>
<sequence>MKKVSVAQIKRAKLIQLKLKIQDFLSKCHLDKQNCFSAFLEIYLDAVYDKRLSFAKDMNVSPVILRQITHHHREPNEAFI</sequence>
<evidence type="ECO:0000313" key="1">
    <source>
        <dbReference type="EMBL" id="QDH79196.1"/>
    </source>
</evidence>
<dbReference type="Proteomes" id="UP000316614">
    <property type="component" value="Chromosome"/>
</dbReference>
<dbReference type="AlphaFoldDB" id="A0A514CHB0"/>
<protein>
    <submittedName>
        <fullName evidence="1">Uncharacterized protein</fullName>
    </submittedName>
</protein>
<dbReference type="RefSeq" id="WP_141614443.1">
    <property type="nucleotide sequence ID" value="NZ_CP041253.1"/>
</dbReference>
<proteinExistence type="predicted"/>
<dbReference type="OrthoDB" id="1493507at2"/>
<dbReference type="KEGG" id="echi:FKX85_09195"/>